<dbReference type="AlphaFoldDB" id="A0A8H8RGW9"/>
<dbReference type="EMBL" id="QGMJ01000705">
    <property type="protein sequence ID" value="TVY34020.1"/>
    <property type="molecule type" value="Genomic_DNA"/>
</dbReference>
<gene>
    <name evidence="1" type="ORF">LSUB1_G007281</name>
</gene>
<comment type="caution">
    <text evidence="1">The sequence shown here is derived from an EMBL/GenBank/DDBJ whole genome shotgun (WGS) entry which is preliminary data.</text>
</comment>
<dbReference type="Proteomes" id="UP000462212">
    <property type="component" value="Unassembled WGS sequence"/>
</dbReference>
<dbReference type="OrthoDB" id="5015991at2759"/>
<sequence length="200" mass="23083">MAVIDGPDIDLEGMGAWGDNDQTCRWLLSVGPFMMTGRHSSQSATFSSFKRINQQSNLTLHFTPSSTIVVVPLDNSNFAAPTNQTIMCFYEQYQMYCGDYKWGHFRQHCSKEYRTGETCGMKLVMNTITKHEKCKVCSKIDTKKGRLVKEQERIHRWEHEQQRGHHRGASIENSQGIIAQLEWEIQDLQYQRSQATLSTR</sequence>
<protein>
    <submittedName>
        <fullName evidence="1">Uncharacterized protein</fullName>
    </submittedName>
</protein>
<evidence type="ECO:0000313" key="2">
    <source>
        <dbReference type="Proteomes" id="UP000462212"/>
    </source>
</evidence>
<accession>A0A8H8RGW9</accession>
<proteinExistence type="predicted"/>
<reference evidence="1 2" key="1">
    <citation type="submission" date="2018-05" db="EMBL/GenBank/DDBJ databases">
        <title>Genome sequencing and assembly of the regulated plant pathogen Lachnellula willkommii and related sister species for the development of diagnostic species identification markers.</title>
        <authorList>
            <person name="Giroux E."/>
            <person name="Bilodeau G."/>
        </authorList>
    </citation>
    <scope>NUCLEOTIDE SEQUENCE [LARGE SCALE GENOMIC DNA]</scope>
    <source>
        <strain evidence="1 2">CBS 197.66</strain>
    </source>
</reference>
<name>A0A8H8RGW9_9HELO</name>
<organism evidence="1 2">
    <name type="scientific">Lachnellula subtilissima</name>
    <dbReference type="NCBI Taxonomy" id="602034"/>
    <lineage>
        <taxon>Eukaryota</taxon>
        <taxon>Fungi</taxon>
        <taxon>Dikarya</taxon>
        <taxon>Ascomycota</taxon>
        <taxon>Pezizomycotina</taxon>
        <taxon>Leotiomycetes</taxon>
        <taxon>Helotiales</taxon>
        <taxon>Lachnaceae</taxon>
        <taxon>Lachnellula</taxon>
    </lineage>
</organism>
<evidence type="ECO:0000313" key="1">
    <source>
        <dbReference type="EMBL" id="TVY34020.1"/>
    </source>
</evidence>
<keyword evidence="2" id="KW-1185">Reference proteome</keyword>